<proteinExistence type="predicted"/>
<dbReference type="InterPro" id="IPR035976">
    <property type="entry name" value="Sushi/SCR/CCP_sf"/>
</dbReference>
<reference evidence="8" key="1">
    <citation type="submission" date="2025-08" db="UniProtKB">
        <authorList>
            <consortium name="RefSeq"/>
        </authorList>
    </citation>
    <scope>IDENTIFICATION</scope>
    <source>
        <tissue evidence="8">Testes</tissue>
    </source>
</reference>
<dbReference type="Gene3D" id="2.10.70.10">
    <property type="entry name" value="Complement Module, domain 1"/>
    <property type="match status" value="4"/>
</dbReference>
<dbReference type="SMART" id="SM00032">
    <property type="entry name" value="CCP"/>
    <property type="match status" value="4"/>
</dbReference>
<feature type="domain" description="Sushi" evidence="6">
    <location>
        <begin position="148"/>
        <end position="212"/>
    </location>
</feature>
<sequence length="707" mass="76417">MRLICVALLITVCAEYVLSDCSHPGEIDGGISNPNSTDAPNIGNWQTVQYECDTGYSMVGSNFLMCANNAWTANAPQCKADCNEPTGLVNGYFQPASGSTFPVPGNGGVINVYCDEGYSLSGLTEATCSGGEFTPSSFNPGTNPKCREKCTLPSLSSLFAETTYDGDTPTNGYLNPGTVANFACIEGYGVSGPRQATCQDGQWNNLPPQVSCIENCNDLTAPLNGYVQGDNYHGAVATFSCKSGFTLIGASTVTCSTSSWSADVPVCQDSLSANILVFLPFENTFEDMSGNEDTRVSEIGKVTFSENGGVSSTAAFFSGFDRIDVYSDRLYAYDTFSVSAWFKRTGNWDMDQGLMSHGGYGDIDGLEVTLSDGQILAAGIANKAKKRKWDYVNVFAESDKWHNIIATYDGAQFKLYVDGVLQDGDVQCCSGMLYPGPLPLRIGQAGIPIDKQYFNGLIDELYVFDIALTASQAYDMYTRDKPTCDDDDLLVHYNFDNGFDDASCNGWDAVPYGVFTSDGAAIFSGKGQVNIEEFINFEWGSAMTVSFWLYCEGCLDVNETMEFPYNRMGLFGNGEYSGDTWEISVDNSQYPSSLVGGWIWSGSQKPPTQLTGASINNYEWYHIAMVYDGDNGQSTLYVNGASVSGATVTTKKITMKSDPVVIGVSDTGDSRYNGHFVGKLDEVKLYSKVLSETEIGNQAAVTPETPE</sequence>
<organism evidence="7 8">
    <name type="scientific">Saccoglossus kowalevskii</name>
    <name type="common">Acorn worm</name>
    <dbReference type="NCBI Taxonomy" id="10224"/>
    <lineage>
        <taxon>Eukaryota</taxon>
        <taxon>Metazoa</taxon>
        <taxon>Hemichordata</taxon>
        <taxon>Enteropneusta</taxon>
        <taxon>Harrimaniidae</taxon>
        <taxon>Saccoglossus</taxon>
    </lineage>
</organism>
<gene>
    <name evidence="8" type="primary">LOC100368297</name>
</gene>
<keyword evidence="2" id="KW-0677">Repeat</keyword>
<feature type="domain" description="Sushi" evidence="6">
    <location>
        <begin position="19"/>
        <end position="80"/>
    </location>
</feature>
<dbReference type="CDD" id="cd00033">
    <property type="entry name" value="CCP"/>
    <property type="match status" value="4"/>
</dbReference>
<dbReference type="InterPro" id="IPR000436">
    <property type="entry name" value="Sushi_SCR_CCP_dom"/>
</dbReference>
<keyword evidence="1 5" id="KW-0732">Signal</keyword>
<dbReference type="Gene3D" id="2.60.120.200">
    <property type="match status" value="2"/>
</dbReference>
<feature type="chain" id="PRO_5046726063" evidence="5">
    <location>
        <begin position="20"/>
        <end position="707"/>
    </location>
</feature>
<feature type="domain" description="Sushi" evidence="6">
    <location>
        <begin position="214"/>
        <end position="269"/>
    </location>
</feature>
<comment type="caution">
    <text evidence="4">Lacks conserved residue(s) required for the propagation of feature annotation.</text>
</comment>
<dbReference type="InterPro" id="IPR006558">
    <property type="entry name" value="LamG-like"/>
</dbReference>
<keyword evidence="4" id="KW-0768">Sushi</keyword>
<protein>
    <submittedName>
        <fullName evidence="8">Uncharacterized protein LOC100368297</fullName>
    </submittedName>
</protein>
<feature type="signal peptide" evidence="5">
    <location>
        <begin position="1"/>
        <end position="19"/>
    </location>
</feature>
<dbReference type="PANTHER" id="PTHR45656">
    <property type="entry name" value="PROTEIN CBR-CLEC-78"/>
    <property type="match status" value="1"/>
</dbReference>
<dbReference type="InterPro" id="IPR013320">
    <property type="entry name" value="ConA-like_dom_sf"/>
</dbReference>
<dbReference type="SUPFAM" id="SSF57535">
    <property type="entry name" value="Complement control module/SCR domain"/>
    <property type="match status" value="4"/>
</dbReference>
<dbReference type="PROSITE" id="PS50923">
    <property type="entry name" value="SUSHI"/>
    <property type="match status" value="3"/>
</dbReference>
<evidence type="ECO:0000256" key="3">
    <source>
        <dbReference type="ARBA" id="ARBA00023157"/>
    </source>
</evidence>
<dbReference type="Pfam" id="PF13385">
    <property type="entry name" value="Laminin_G_3"/>
    <property type="match status" value="2"/>
</dbReference>
<dbReference type="SMART" id="SM00560">
    <property type="entry name" value="LamGL"/>
    <property type="match status" value="2"/>
</dbReference>
<evidence type="ECO:0000256" key="4">
    <source>
        <dbReference type="PROSITE-ProRule" id="PRU00302"/>
    </source>
</evidence>
<dbReference type="RefSeq" id="XP_002738888.1">
    <property type="nucleotide sequence ID" value="XM_002738842.2"/>
</dbReference>
<dbReference type="InterPro" id="IPR051277">
    <property type="entry name" value="SEZ6_CSMD_C4BPB_Regulators"/>
</dbReference>
<evidence type="ECO:0000256" key="1">
    <source>
        <dbReference type="ARBA" id="ARBA00022729"/>
    </source>
</evidence>
<dbReference type="Pfam" id="PF00084">
    <property type="entry name" value="Sushi"/>
    <property type="match status" value="3"/>
</dbReference>
<keyword evidence="7" id="KW-1185">Reference proteome</keyword>
<dbReference type="Proteomes" id="UP000694865">
    <property type="component" value="Unplaced"/>
</dbReference>
<dbReference type="GeneID" id="100368297"/>
<evidence type="ECO:0000259" key="6">
    <source>
        <dbReference type="PROSITE" id="PS50923"/>
    </source>
</evidence>
<evidence type="ECO:0000256" key="2">
    <source>
        <dbReference type="ARBA" id="ARBA00022737"/>
    </source>
</evidence>
<evidence type="ECO:0000256" key="5">
    <source>
        <dbReference type="SAM" id="SignalP"/>
    </source>
</evidence>
<dbReference type="PANTHER" id="PTHR45656:SF4">
    <property type="entry name" value="PROTEIN CBR-CLEC-78"/>
    <property type="match status" value="1"/>
</dbReference>
<evidence type="ECO:0000313" key="8">
    <source>
        <dbReference type="RefSeq" id="XP_002738888.1"/>
    </source>
</evidence>
<accession>A0ABM0GWI4</accession>
<keyword evidence="3" id="KW-1015">Disulfide bond</keyword>
<name>A0ABM0GWI4_SACKO</name>
<evidence type="ECO:0000313" key="7">
    <source>
        <dbReference type="Proteomes" id="UP000694865"/>
    </source>
</evidence>
<dbReference type="SUPFAM" id="SSF49899">
    <property type="entry name" value="Concanavalin A-like lectins/glucanases"/>
    <property type="match status" value="2"/>
</dbReference>